<dbReference type="RefSeq" id="WP_117118291.1">
    <property type="nucleotide sequence ID" value="NZ_BFBY01000005.1"/>
</dbReference>
<feature type="domain" description="Histidine kinase" evidence="11">
    <location>
        <begin position="126"/>
        <end position="341"/>
    </location>
</feature>
<dbReference type="PANTHER" id="PTHR42878:SF7">
    <property type="entry name" value="SENSOR HISTIDINE KINASE GLRK"/>
    <property type="match status" value="1"/>
</dbReference>
<evidence type="ECO:0000256" key="1">
    <source>
        <dbReference type="ARBA" id="ARBA00000085"/>
    </source>
</evidence>
<comment type="subcellular location">
    <subcellularLocation>
        <location evidence="2">Membrane</location>
    </subcellularLocation>
</comment>
<dbReference type="PROSITE" id="PS50885">
    <property type="entry name" value="HAMP"/>
    <property type="match status" value="1"/>
</dbReference>
<dbReference type="GO" id="GO:0000156">
    <property type="term" value="F:phosphorelay response regulator activity"/>
    <property type="evidence" value="ECO:0007669"/>
    <property type="project" value="TreeGrafter"/>
</dbReference>
<dbReference type="InterPro" id="IPR003594">
    <property type="entry name" value="HATPase_dom"/>
</dbReference>
<keyword evidence="10" id="KW-0472">Membrane</keyword>
<dbReference type="InterPro" id="IPR004358">
    <property type="entry name" value="Sig_transdc_His_kin-like_C"/>
</dbReference>
<dbReference type="Gene3D" id="1.10.287.130">
    <property type="match status" value="1"/>
</dbReference>
<evidence type="ECO:0000256" key="8">
    <source>
        <dbReference type="ARBA" id="ARBA00022840"/>
    </source>
</evidence>
<keyword evidence="4" id="KW-0597">Phosphoprotein</keyword>
<feature type="transmembrane region" description="Helical" evidence="10">
    <location>
        <begin position="12"/>
        <end position="37"/>
    </location>
</feature>
<dbReference type="InterPro" id="IPR036890">
    <property type="entry name" value="HATPase_C_sf"/>
</dbReference>
<evidence type="ECO:0000256" key="2">
    <source>
        <dbReference type="ARBA" id="ARBA00004370"/>
    </source>
</evidence>
<evidence type="ECO:0000313" key="14">
    <source>
        <dbReference type="Proteomes" id="UP000257317"/>
    </source>
</evidence>
<protein>
    <recommendedName>
        <fullName evidence="3">histidine kinase</fullName>
        <ecNumber evidence="3">2.7.13.3</ecNumber>
    </recommendedName>
</protein>
<feature type="domain" description="HAMP" evidence="12">
    <location>
        <begin position="66"/>
        <end position="118"/>
    </location>
</feature>
<sequence>MKKKSSFSKLLIIYPLIIAVIVTCLFATAVAIPFTILPYMGPQILSFELISSIFLLGLLIIGSIYAYVIKSLRRTTRAMQKVAEGDFSVRLPIRKHDPLNESYLNFNLMVEELDSTQTLKDDFISQFSHEFKTPITSINGFAKLIESESVPEEKKKEYVSIIAAESERLGKLSEQIMMLTNLENKKIISKQKAVNIDEELRKSIISLLPALEKKQLTYQLDLQKVKYNTDPELLKEVWLNLLNNSIKFTPKTGTIFVSCQERNDEIEVIIGNNGPKIAENEKNKILEKFYQGETANKSEGLGLGLAIVKQILNLINGRIEIFSNYQNISGAFFKVILPKEQSVAGES</sequence>
<dbReference type="GO" id="GO:0030295">
    <property type="term" value="F:protein kinase activator activity"/>
    <property type="evidence" value="ECO:0007669"/>
    <property type="project" value="TreeGrafter"/>
</dbReference>
<dbReference type="OrthoDB" id="9813151at2"/>
<evidence type="ECO:0000256" key="3">
    <source>
        <dbReference type="ARBA" id="ARBA00012438"/>
    </source>
</evidence>
<evidence type="ECO:0000256" key="4">
    <source>
        <dbReference type="ARBA" id="ARBA00022553"/>
    </source>
</evidence>
<dbReference type="EC" id="2.7.13.3" evidence="3"/>
<evidence type="ECO:0000259" key="11">
    <source>
        <dbReference type="PROSITE" id="PS50109"/>
    </source>
</evidence>
<dbReference type="InterPro" id="IPR003661">
    <property type="entry name" value="HisK_dim/P_dom"/>
</dbReference>
<dbReference type="Gene3D" id="6.10.340.10">
    <property type="match status" value="1"/>
</dbReference>
<dbReference type="SUPFAM" id="SSF158472">
    <property type="entry name" value="HAMP domain-like"/>
    <property type="match status" value="1"/>
</dbReference>
<dbReference type="InterPro" id="IPR036097">
    <property type="entry name" value="HisK_dim/P_sf"/>
</dbReference>
<dbReference type="SUPFAM" id="SSF55874">
    <property type="entry name" value="ATPase domain of HSP90 chaperone/DNA topoisomerase II/histidine kinase"/>
    <property type="match status" value="1"/>
</dbReference>
<keyword evidence="10" id="KW-1133">Transmembrane helix</keyword>
<evidence type="ECO:0000256" key="9">
    <source>
        <dbReference type="ARBA" id="ARBA00023012"/>
    </source>
</evidence>
<proteinExistence type="predicted"/>
<comment type="catalytic activity">
    <reaction evidence="1">
        <text>ATP + protein L-histidine = ADP + protein N-phospho-L-histidine.</text>
        <dbReference type="EC" id="2.7.13.3"/>
    </reaction>
</comment>
<dbReference type="InterPro" id="IPR005467">
    <property type="entry name" value="His_kinase_dom"/>
</dbReference>
<dbReference type="GO" id="GO:0005524">
    <property type="term" value="F:ATP binding"/>
    <property type="evidence" value="ECO:0007669"/>
    <property type="project" value="UniProtKB-KW"/>
</dbReference>
<accession>A0A2Z6T6U1</accession>
<evidence type="ECO:0000256" key="6">
    <source>
        <dbReference type="ARBA" id="ARBA00022741"/>
    </source>
</evidence>
<keyword evidence="9" id="KW-0902">Two-component regulatory system</keyword>
<dbReference type="AlphaFoldDB" id="A0A2Z6T6U1"/>
<dbReference type="GO" id="GO:0007234">
    <property type="term" value="P:osmosensory signaling via phosphorelay pathway"/>
    <property type="evidence" value="ECO:0007669"/>
    <property type="project" value="TreeGrafter"/>
</dbReference>
<dbReference type="GO" id="GO:0016020">
    <property type="term" value="C:membrane"/>
    <property type="evidence" value="ECO:0007669"/>
    <property type="project" value="UniProtKB-SubCell"/>
</dbReference>
<organism evidence="13 14">
    <name type="scientific">Lactobacillus rodentium</name>
    <dbReference type="NCBI Taxonomy" id="947835"/>
    <lineage>
        <taxon>Bacteria</taxon>
        <taxon>Bacillati</taxon>
        <taxon>Bacillota</taxon>
        <taxon>Bacilli</taxon>
        <taxon>Lactobacillales</taxon>
        <taxon>Lactobacillaceae</taxon>
        <taxon>Lactobacillus</taxon>
    </lineage>
</organism>
<dbReference type="SMART" id="SM00304">
    <property type="entry name" value="HAMP"/>
    <property type="match status" value="1"/>
</dbReference>
<keyword evidence="6" id="KW-0547">Nucleotide-binding</keyword>
<dbReference type="CDD" id="cd06225">
    <property type="entry name" value="HAMP"/>
    <property type="match status" value="1"/>
</dbReference>
<dbReference type="PROSITE" id="PS50109">
    <property type="entry name" value="HIS_KIN"/>
    <property type="match status" value="1"/>
</dbReference>
<dbReference type="Pfam" id="PF00512">
    <property type="entry name" value="HisKA"/>
    <property type="match status" value="1"/>
</dbReference>
<dbReference type="Gene3D" id="3.30.565.10">
    <property type="entry name" value="Histidine kinase-like ATPase, C-terminal domain"/>
    <property type="match status" value="1"/>
</dbReference>
<dbReference type="SMART" id="SM00387">
    <property type="entry name" value="HATPase_c"/>
    <property type="match status" value="1"/>
</dbReference>
<dbReference type="Pfam" id="PF00672">
    <property type="entry name" value="HAMP"/>
    <property type="match status" value="1"/>
</dbReference>
<evidence type="ECO:0000256" key="5">
    <source>
        <dbReference type="ARBA" id="ARBA00022679"/>
    </source>
</evidence>
<name>A0A2Z6T6U1_9LACO</name>
<keyword evidence="8" id="KW-0067">ATP-binding</keyword>
<keyword evidence="7 13" id="KW-0418">Kinase</keyword>
<keyword evidence="10" id="KW-0812">Transmembrane</keyword>
<evidence type="ECO:0000259" key="12">
    <source>
        <dbReference type="PROSITE" id="PS50885"/>
    </source>
</evidence>
<evidence type="ECO:0000313" key="13">
    <source>
        <dbReference type="EMBL" id="GBG04954.1"/>
    </source>
</evidence>
<dbReference type="SUPFAM" id="SSF47384">
    <property type="entry name" value="Homodimeric domain of signal transducing histidine kinase"/>
    <property type="match status" value="1"/>
</dbReference>
<dbReference type="InterPro" id="IPR050351">
    <property type="entry name" value="BphY/WalK/GraS-like"/>
</dbReference>
<feature type="transmembrane region" description="Helical" evidence="10">
    <location>
        <begin position="49"/>
        <end position="69"/>
    </location>
</feature>
<keyword evidence="5" id="KW-0808">Transferase</keyword>
<dbReference type="PRINTS" id="PR00344">
    <property type="entry name" value="BCTRLSENSOR"/>
</dbReference>
<comment type="caution">
    <text evidence="13">The sequence shown here is derived from an EMBL/GenBank/DDBJ whole genome shotgun (WGS) entry which is preliminary data.</text>
</comment>
<evidence type="ECO:0000256" key="10">
    <source>
        <dbReference type="SAM" id="Phobius"/>
    </source>
</evidence>
<dbReference type="PANTHER" id="PTHR42878">
    <property type="entry name" value="TWO-COMPONENT HISTIDINE KINASE"/>
    <property type="match status" value="1"/>
</dbReference>
<dbReference type="Proteomes" id="UP000257317">
    <property type="component" value="Unassembled WGS sequence"/>
</dbReference>
<dbReference type="CDD" id="cd00082">
    <property type="entry name" value="HisKA"/>
    <property type="match status" value="1"/>
</dbReference>
<dbReference type="GO" id="GO:0000155">
    <property type="term" value="F:phosphorelay sensor kinase activity"/>
    <property type="evidence" value="ECO:0007669"/>
    <property type="project" value="InterPro"/>
</dbReference>
<keyword evidence="14" id="KW-1185">Reference proteome</keyword>
<dbReference type="InterPro" id="IPR003660">
    <property type="entry name" value="HAMP_dom"/>
</dbReference>
<gene>
    <name evidence="13" type="ORF">LrDSM24759_08680</name>
</gene>
<dbReference type="SMART" id="SM00388">
    <property type="entry name" value="HisKA"/>
    <property type="match status" value="1"/>
</dbReference>
<evidence type="ECO:0000256" key="7">
    <source>
        <dbReference type="ARBA" id="ARBA00022777"/>
    </source>
</evidence>
<reference evidence="14" key="1">
    <citation type="submission" date="2018-03" db="EMBL/GenBank/DDBJ databases">
        <title>New taxa in the Lactobacillus gasseri group.</title>
        <authorList>
            <person name="Tanizawa Y."/>
            <person name="Tohno M."/>
            <person name="Endo A."/>
            <person name="Arita M."/>
        </authorList>
    </citation>
    <scope>NUCLEOTIDE SEQUENCE [LARGE SCALE GENOMIC DNA]</scope>
    <source>
        <strain evidence="14">DSM 24759</strain>
    </source>
</reference>
<dbReference type="EMBL" id="BFBY01000005">
    <property type="protein sequence ID" value="GBG04954.1"/>
    <property type="molecule type" value="Genomic_DNA"/>
</dbReference>
<dbReference type="Pfam" id="PF02518">
    <property type="entry name" value="HATPase_c"/>
    <property type="match status" value="1"/>
</dbReference>